<dbReference type="SUPFAM" id="SSF55073">
    <property type="entry name" value="Nucleotide cyclase"/>
    <property type="match status" value="1"/>
</dbReference>
<proteinExistence type="predicted"/>
<dbReference type="InterPro" id="IPR029787">
    <property type="entry name" value="Nucleotide_cyclase"/>
</dbReference>
<evidence type="ECO:0000259" key="4">
    <source>
        <dbReference type="PROSITE" id="PS50887"/>
    </source>
</evidence>
<evidence type="ECO:0000259" key="2">
    <source>
        <dbReference type="PROSITE" id="PS50112"/>
    </source>
</evidence>
<dbReference type="SMART" id="SM00267">
    <property type="entry name" value="GGDEF"/>
    <property type="match status" value="1"/>
</dbReference>
<dbReference type="InterPro" id="IPR043128">
    <property type="entry name" value="Rev_trsase/Diguanyl_cyclase"/>
</dbReference>
<dbReference type="Proteomes" id="UP001447842">
    <property type="component" value="Chromosome"/>
</dbReference>
<dbReference type="InterPro" id="IPR000160">
    <property type="entry name" value="GGDEF_dom"/>
</dbReference>
<evidence type="ECO:0000256" key="1">
    <source>
        <dbReference type="SAM" id="Phobius"/>
    </source>
</evidence>
<evidence type="ECO:0000313" key="5">
    <source>
        <dbReference type="EMBL" id="XAU14945.1"/>
    </source>
</evidence>
<gene>
    <name evidence="5" type="ORF">WCY31_11960</name>
</gene>
<feature type="transmembrane region" description="Helical" evidence="1">
    <location>
        <begin position="30"/>
        <end position="50"/>
    </location>
</feature>
<feature type="domain" description="GGDEF" evidence="4">
    <location>
        <begin position="368"/>
        <end position="506"/>
    </location>
</feature>
<dbReference type="PROSITE" id="PS50887">
    <property type="entry name" value="GGDEF"/>
    <property type="match status" value="1"/>
</dbReference>
<dbReference type="NCBIfam" id="TIGR00254">
    <property type="entry name" value="GGDEF"/>
    <property type="match status" value="1"/>
</dbReference>
<dbReference type="PROSITE" id="PS50883">
    <property type="entry name" value="EAL"/>
    <property type="match status" value="1"/>
</dbReference>
<name>A0ABZ3H8T5_9BACT</name>
<dbReference type="EMBL" id="CP147920">
    <property type="protein sequence ID" value="XAU14945.1"/>
    <property type="molecule type" value="Genomic_DNA"/>
</dbReference>
<dbReference type="InterPro" id="IPR035919">
    <property type="entry name" value="EAL_sf"/>
</dbReference>
<dbReference type="InterPro" id="IPR035965">
    <property type="entry name" value="PAS-like_dom_sf"/>
</dbReference>
<organism evidence="5 6">
    <name type="scientific">Sulfurimonas diazotrophicus</name>
    <dbReference type="NCBI Taxonomy" id="3131939"/>
    <lineage>
        <taxon>Bacteria</taxon>
        <taxon>Pseudomonadati</taxon>
        <taxon>Campylobacterota</taxon>
        <taxon>Epsilonproteobacteria</taxon>
        <taxon>Campylobacterales</taxon>
        <taxon>Sulfurimonadaceae</taxon>
        <taxon>Sulfurimonas</taxon>
    </lineage>
</organism>
<dbReference type="SUPFAM" id="SSF55785">
    <property type="entry name" value="PYP-like sensor domain (PAS domain)"/>
    <property type="match status" value="1"/>
</dbReference>
<dbReference type="Gene3D" id="3.20.20.450">
    <property type="entry name" value="EAL domain"/>
    <property type="match status" value="1"/>
</dbReference>
<dbReference type="InterPro" id="IPR052155">
    <property type="entry name" value="Biofilm_reg_signaling"/>
</dbReference>
<dbReference type="SMART" id="SM00052">
    <property type="entry name" value="EAL"/>
    <property type="match status" value="1"/>
</dbReference>
<dbReference type="Gene3D" id="3.30.450.20">
    <property type="entry name" value="PAS domain"/>
    <property type="match status" value="1"/>
</dbReference>
<feature type="transmembrane region" description="Helical" evidence="1">
    <location>
        <begin position="56"/>
        <end position="74"/>
    </location>
</feature>
<reference evidence="5 6" key="1">
    <citation type="submission" date="2024-03" db="EMBL/GenBank/DDBJ databases">
        <title>Sulfurimonas sp. HSL3-1.</title>
        <authorList>
            <person name="Wang S."/>
        </authorList>
    </citation>
    <scope>NUCLEOTIDE SEQUENCE [LARGE SCALE GENOMIC DNA]</scope>
    <source>
        <strain evidence="5 6">HSL3-1</strain>
    </source>
</reference>
<feature type="transmembrane region" description="Helical" evidence="1">
    <location>
        <begin position="94"/>
        <end position="114"/>
    </location>
</feature>
<feature type="domain" description="PAS" evidence="2">
    <location>
        <begin position="214"/>
        <end position="258"/>
    </location>
</feature>
<dbReference type="InterPro" id="IPR001633">
    <property type="entry name" value="EAL_dom"/>
</dbReference>
<accession>A0ABZ3H8T5</accession>
<dbReference type="SUPFAM" id="SSF141868">
    <property type="entry name" value="EAL domain-like"/>
    <property type="match status" value="1"/>
</dbReference>
<keyword evidence="1" id="KW-0812">Transmembrane</keyword>
<sequence>MKGISLLHLSKHFDKADDFRRRLLRLLYDNLSGATVVIWFNASLFVYILWPVADHTQLAVWYALLTGVTLLRHLDTRRFFRQETPPYDTWYRRLFIGVLFSALIWGSVPLLFFTEVTPTYQMFIIIIIIGMSAGALSTLAADLRLSFIYLFGLLVPLAYRLLDEGSPIFVASFVLLLAFIAVVLHTAQEFHRSLVESYRTLELYQNTKDRLGKSEKRLQMMFDQTPIGIFYYDTDLFIIDANRALCNFLQAQREELIGLSLRDLPDQRPLQGAYRDGDYTRRALYEGPYHTKLRGLDLWIKVEFTPIVDDRGEMVGGMAMFTDKTQEHMAMKQAKFLSLHDPLTQLPNRELLKERIRQLLKEDRRLARFSALLFLDLDRFKHINDTAGHLVGDRLLIESAKRLDALLRESDTLSRLGGDEFVILLPLIATDEDGTVRHAFQVAEKIHEALRRPFHIEGHQLYTSCSIGVTTLESAPEDIDEVLRRADTAMYQAKAEGRDRTRFYDPEMDQKARDYLRTQRRLRHAIETGGFTLVYQPIAHITTDNVVAAEALLRWHDEIGNEIPPAHFIPVAEESGLIKAIGEWIINEACRQIGAWQKAGLFCLDYVSINISPRQLIEGDFADLVAENIRRHAIAPETLRLEITETALIENFDKTKRLIDTLNAQGIKFIIDDFGTGYSSLSYLKQFAFSALKIDQSFIRDILHDPKDATLVRAIIDIARQFDYQVIAEGVEEDAQREMLRENDDAIAYQGYLCSQAETAEAFEKHLHRKCG</sequence>
<dbReference type="Gene3D" id="3.30.70.270">
    <property type="match status" value="1"/>
</dbReference>
<dbReference type="CDD" id="cd01948">
    <property type="entry name" value="EAL"/>
    <property type="match status" value="1"/>
</dbReference>
<evidence type="ECO:0000313" key="6">
    <source>
        <dbReference type="Proteomes" id="UP001447842"/>
    </source>
</evidence>
<dbReference type="Pfam" id="PF08448">
    <property type="entry name" value="PAS_4"/>
    <property type="match status" value="1"/>
</dbReference>
<dbReference type="CDD" id="cd01949">
    <property type="entry name" value="GGDEF"/>
    <property type="match status" value="1"/>
</dbReference>
<dbReference type="PANTHER" id="PTHR44757:SF2">
    <property type="entry name" value="BIOFILM ARCHITECTURE MAINTENANCE PROTEIN MBAA"/>
    <property type="match status" value="1"/>
</dbReference>
<dbReference type="InterPro" id="IPR013656">
    <property type="entry name" value="PAS_4"/>
</dbReference>
<dbReference type="CDD" id="cd00130">
    <property type="entry name" value="PAS"/>
    <property type="match status" value="1"/>
</dbReference>
<keyword evidence="1" id="KW-1133">Transmembrane helix</keyword>
<dbReference type="SMART" id="SM00091">
    <property type="entry name" value="PAS"/>
    <property type="match status" value="1"/>
</dbReference>
<protein>
    <submittedName>
        <fullName evidence="5">EAL domain-containing protein</fullName>
    </submittedName>
</protein>
<keyword evidence="6" id="KW-1185">Reference proteome</keyword>
<dbReference type="InterPro" id="IPR000014">
    <property type="entry name" value="PAS"/>
</dbReference>
<dbReference type="PANTHER" id="PTHR44757">
    <property type="entry name" value="DIGUANYLATE CYCLASE DGCP"/>
    <property type="match status" value="1"/>
</dbReference>
<dbReference type="Pfam" id="PF00990">
    <property type="entry name" value="GGDEF"/>
    <property type="match status" value="1"/>
</dbReference>
<dbReference type="PROSITE" id="PS50112">
    <property type="entry name" value="PAS"/>
    <property type="match status" value="1"/>
</dbReference>
<evidence type="ECO:0000259" key="3">
    <source>
        <dbReference type="PROSITE" id="PS50883"/>
    </source>
</evidence>
<keyword evidence="1" id="KW-0472">Membrane</keyword>
<dbReference type="Pfam" id="PF00563">
    <property type="entry name" value="EAL"/>
    <property type="match status" value="1"/>
</dbReference>
<dbReference type="RefSeq" id="WP_345972544.1">
    <property type="nucleotide sequence ID" value="NZ_CP147920.1"/>
</dbReference>
<dbReference type="NCBIfam" id="TIGR00229">
    <property type="entry name" value="sensory_box"/>
    <property type="match status" value="1"/>
</dbReference>
<feature type="transmembrane region" description="Helical" evidence="1">
    <location>
        <begin position="120"/>
        <end position="139"/>
    </location>
</feature>
<feature type="transmembrane region" description="Helical" evidence="1">
    <location>
        <begin position="168"/>
        <end position="187"/>
    </location>
</feature>
<feature type="domain" description="EAL" evidence="3">
    <location>
        <begin position="515"/>
        <end position="771"/>
    </location>
</feature>